<dbReference type="PROSITE" id="PS50110">
    <property type="entry name" value="RESPONSE_REGULATORY"/>
    <property type="match status" value="1"/>
</dbReference>
<dbReference type="AlphaFoldDB" id="A0A3R9PD65"/>
<evidence type="ECO:0000256" key="1">
    <source>
        <dbReference type="ARBA" id="ARBA00022553"/>
    </source>
</evidence>
<comment type="caution">
    <text evidence="4">The sequence shown here is derived from an EMBL/GenBank/DDBJ whole genome shotgun (WGS) entry which is preliminary data.</text>
</comment>
<evidence type="ECO:0000256" key="2">
    <source>
        <dbReference type="PROSITE-ProRule" id="PRU00169"/>
    </source>
</evidence>
<organism evidence="4 5">
    <name type="scientific">Edaphobacter aggregans</name>
    <dbReference type="NCBI Taxonomy" id="570835"/>
    <lineage>
        <taxon>Bacteria</taxon>
        <taxon>Pseudomonadati</taxon>
        <taxon>Acidobacteriota</taxon>
        <taxon>Terriglobia</taxon>
        <taxon>Terriglobales</taxon>
        <taxon>Acidobacteriaceae</taxon>
        <taxon>Edaphobacter</taxon>
    </lineage>
</organism>
<feature type="domain" description="Response regulatory" evidence="3">
    <location>
        <begin position="5"/>
        <end position="115"/>
    </location>
</feature>
<evidence type="ECO:0000313" key="5">
    <source>
        <dbReference type="Proteomes" id="UP000269669"/>
    </source>
</evidence>
<dbReference type="EMBL" id="RSDW01000001">
    <property type="protein sequence ID" value="RSL19070.1"/>
    <property type="molecule type" value="Genomic_DNA"/>
</dbReference>
<gene>
    <name evidence="4" type="ORF">EDE15_4689</name>
</gene>
<feature type="modified residue" description="4-aspartylphosphate" evidence="2">
    <location>
        <position position="54"/>
    </location>
</feature>
<dbReference type="SMART" id="SM00448">
    <property type="entry name" value="REC"/>
    <property type="match status" value="1"/>
</dbReference>
<reference evidence="4 5" key="1">
    <citation type="submission" date="2018-12" db="EMBL/GenBank/DDBJ databases">
        <title>Sequencing of bacterial isolates from soil warming experiment in Harvard Forest, Massachusetts, USA.</title>
        <authorList>
            <person name="Deangelis K."/>
        </authorList>
    </citation>
    <scope>NUCLEOTIDE SEQUENCE [LARGE SCALE GENOMIC DNA]</scope>
    <source>
        <strain evidence="4 5">EB153</strain>
    </source>
</reference>
<dbReference type="OrthoDB" id="1798269at2"/>
<proteinExistence type="predicted"/>
<dbReference type="Proteomes" id="UP000269669">
    <property type="component" value="Unassembled WGS sequence"/>
</dbReference>
<evidence type="ECO:0000313" key="4">
    <source>
        <dbReference type="EMBL" id="RSL19070.1"/>
    </source>
</evidence>
<protein>
    <submittedName>
        <fullName evidence="4">Response regulator receiver domain-containing protein</fullName>
    </submittedName>
</protein>
<dbReference type="CDD" id="cd00156">
    <property type="entry name" value="REC"/>
    <property type="match status" value="1"/>
</dbReference>
<dbReference type="InterPro" id="IPR001789">
    <property type="entry name" value="Sig_transdc_resp-reg_receiver"/>
</dbReference>
<dbReference type="Pfam" id="PF00072">
    <property type="entry name" value="Response_reg"/>
    <property type="match status" value="1"/>
</dbReference>
<keyword evidence="1 2" id="KW-0597">Phosphoprotein</keyword>
<dbReference type="RefSeq" id="WP_125487336.1">
    <property type="nucleotide sequence ID" value="NZ_RSDW01000001.1"/>
</dbReference>
<name>A0A3R9PD65_9BACT</name>
<dbReference type="PANTHER" id="PTHR44591">
    <property type="entry name" value="STRESS RESPONSE REGULATOR PROTEIN 1"/>
    <property type="match status" value="1"/>
</dbReference>
<evidence type="ECO:0000259" key="3">
    <source>
        <dbReference type="PROSITE" id="PS50110"/>
    </source>
</evidence>
<dbReference type="InterPro" id="IPR011006">
    <property type="entry name" value="CheY-like_superfamily"/>
</dbReference>
<dbReference type="PANTHER" id="PTHR44591:SF3">
    <property type="entry name" value="RESPONSE REGULATORY DOMAIN-CONTAINING PROTEIN"/>
    <property type="match status" value="1"/>
</dbReference>
<dbReference type="InterPro" id="IPR050595">
    <property type="entry name" value="Bact_response_regulator"/>
</dbReference>
<sequence length="122" mass="13426">MTNAAILCVDDEELPRKLRALVLQKQGYEVIAVASGQEALNILAVRDFDLVLTDQMMPGMAGTQLTKHIKSTKPQMPVIIISGVNDLPPDVEYADRFISKIEGPLALFRCVAEVLEKYRAGV</sequence>
<keyword evidence="5" id="KW-1185">Reference proteome</keyword>
<dbReference type="GO" id="GO:0000160">
    <property type="term" value="P:phosphorelay signal transduction system"/>
    <property type="evidence" value="ECO:0007669"/>
    <property type="project" value="InterPro"/>
</dbReference>
<dbReference type="Gene3D" id="3.40.50.2300">
    <property type="match status" value="1"/>
</dbReference>
<accession>A0A3R9PD65</accession>
<dbReference type="SUPFAM" id="SSF52172">
    <property type="entry name" value="CheY-like"/>
    <property type="match status" value="1"/>
</dbReference>